<proteinExistence type="predicted"/>
<gene>
    <name evidence="1" type="ORF">SAMN04488000_1266</name>
</gene>
<dbReference type="Proteomes" id="UP000199503">
    <property type="component" value="Unassembled WGS sequence"/>
</dbReference>
<dbReference type="OrthoDB" id="3693646at2"/>
<name>A0A1H9WZL6_9PSEU</name>
<protein>
    <submittedName>
        <fullName evidence="1">Uncharacterized protein</fullName>
    </submittedName>
</protein>
<evidence type="ECO:0000313" key="2">
    <source>
        <dbReference type="Proteomes" id="UP000199503"/>
    </source>
</evidence>
<accession>A0A1H9WZL6</accession>
<reference evidence="2" key="1">
    <citation type="submission" date="2016-10" db="EMBL/GenBank/DDBJ databases">
        <authorList>
            <person name="Varghese N."/>
            <person name="Submissions S."/>
        </authorList>
    </citation>
    <scope>NUCLEOTIDE SEQUENCE [LARGE SCALE GENOMIC DNA]</scope>
    <source>
        <strain evidence="2">DSM 44437</strain>
    </source>
</reference>
<dbReference type="EMBL" id="FOFV01000026">
    <property type="protein sequence ID" value="SES39295.1"/>
    <property type="molecule type" value="Genomic_DNA"/>
</dbReference>
<evidence type="ECO:0000313" key="1">
    <source>
        <dbReference type="EMBL" id="SES39295.1"/>
    </source>
</evidence>
<dbReference type="RefSeq" id="WP_143091915.1">
    <property type="nucleotide sequence ID" value="NZ_FOFV01000026.1"/>
</dbReference>
<sequence>MRFPGDSTWQVSSGDGDTFALYVRDALGISTPTADSIPRLTPPVPRVHDVYVPETFGSAWDRWWSQSFLARGAQHVPSRWPVGLPGELRAAYEDWRPHVPGVAPKARENFSAVLREVVAQLTGELGREPVFSLSLVEIPVEGEFWRRVGADTVLLSEELMASPHLIAPLESVVRDLLR</sequence>
<organism evidence="1 2">
    <name type="scientific">Lentzea albida</name>
    <dbReference type="NCBI Taxonomy" id="65499"/>
    <lineage>
        <taxon>Bacteria</taxon>
        <taxon>Bacillati</taxon>
        <taxon>Actinomycetota</taxon>
        <taxon>Actinomycetes</taxon>
        <taxon>Pseudonocardiales</taxon>
        <taxon>Pseudonocardiaceae</taxon>
        <taxon>Lentzea</taxon>
    </lineage>
</organism>
<keyword evidence="2" id="KW-1185">Reference proteome</keyword>
<dbReference type="AlphaFoldDB" id="A0A1H9WZL6"/>